<comment type="caution">
    <text evidence="8">The sequence shown here is derived from an EMBL/GenBank/DDBJ whole genome shotgun (WGS) entry which is preliminary data.</text>
</comment>
<dbReference type="GO" id="GO:0005576">
    <property type="term" value="C:extracellular region"/>
    <property type="evidence" value="ECO:0007669"/>
    <property type="project" value="UniProtKB-SubCell"/>
</dbReference>
<keyword evidence="5" id="KW-0325">Glycoprotein</keyword>
<organism evidence="8 9">
    <name type="scientific">Cladosporium halotolerans</name>
    <dbReference type="NCBI Taxonomy" id="1052096"/>
    <lineage>
        <taxon>Eukaryota</taxon>
        <taxon>Fungi</taxon>
        <taxon>Dikarya</taxon>
        <taxon>Ascomycota</taxon>
        <taxon>Pezizomycotina</taxon>
        <taxon>Dothideomycetes</taxon>
        <taxon>Dothideomycetidae</taxon>
        <taxon>Cladosporiales</taxon>
        <taxon>Cladosporiaceae</taxon>
        <taxon>Cladosporium</taxon>
    </lineage>
</organism>
<evidence type="ECO:0000256" key="7">
    <source>
        <dbReference type="SAM" id="Phobius"/>
    </source>
</evidence>
<evidence type="ECO:0000313" key="9">
    <source>
        <dbReference type="Proteomes" id="UP000803884"/>
    </source>
</evidence>
<keyword evidence="4" id="KW-0732">Signal</keyword>
<dbReference type="PANTHER" id="PTHR13234:SF8">
    <property type="entry name" value="GAMMA-INTERFERON-INDUCIBLE LYSOSOMAL THIOL REDUCTASE"/>
    <property type="match status" value="1"/>
</dbReference>
<feature type="compositionally biased region" description="Polar residues" evidence="6">
    <location>
        <begin position="15"/>
        <end position="25"/>
    </location>
</feature>
<feature type="transmembrane region" description="Helical" evidence="7">
    <location>
        <begin position="57"/>
        <end position="82"/>
    </location>
</feature>
<accession>A0AB34KQF8</accession>
<dbReference type="AlphaFoldDB" id="A0AB34KQF8"/>
<proteinExistence type="inferred from homology"/>
<dbReference type="Proteomes" id="UP000803884">
    <property type="component" value="Unassembled WGS sequence"/>
</dbReference>
<evidence type="ECO:0000256" key="1">
    <source>
        <dbReference type="ARBA" id="ARBA00004613"/>
    </source>
</evidence>
<feature type="region of interest" description="Disordered" evidence="6">
    <location>
        <begin position="1"/>
        <end position="25"/>
    </location>
</feature>
<reference evidence="8 9" key="1">
    <citation type="journal article" date="2020" name="Microbiol. Resour. Announc.">
        <title>Draft Genome Sequence of a Cladosporium Species Isolated from the Mesophotic Ascidian Didemnum maculosum.</title>
        <authorList>
            <person name="Gioti A."/>
            <person name="Siaperas R."/>
            <person name="Nikolaivits E."/>
            <person name="Le Goff G."/>
            <person name="Ouazzani J."/>
            <person name="Kotoulas G."/>
            <person name="Topakas E."/>
        </authorList>
    </citation>
    <scope>NUCLEOTIDE SEQUENCE [LARGE SCALE GENOMIC DNA]</scope>
    <source>
        <strain evidence="8 9">TM138-S3</strain>
    </source>
</reference>
<comment type="subcellular location">
    <subcellularLocation>
        <location evidence="1">Secreted</location>
    </subcellularLocation>
</comment>
<name>A0AB34KQF8_9PEZI</name>
<keyword evidence="7" id="KW-0472">Membrane</keyword>
<evidence type="ECO:0008006" key="10">
    <source>
        <dbReference type="Google" id="ProtNLM"/>
    </source>
</evidence>
<dbReference type="Pfam" id="PF03227">
    <property type="entry name" value="GILT"/>
    <property type="match status" value="1"/>
</dbReference>
<sequence>MASDQVEKQPLLEAQNPTDESTPEPTLAELQQNVYKAQRAYMRAWSRSTSGKWHKRIIFGVTGLLVFCMVAMMSLIASDFWLDDEPYSSGRVPLEAFIMSKCPDARDCLHDMILPAMQNVSHKVDFQLSYIGSITHEDDGVACKHGPSECLGNMLELCAAHHYPNPKIYLGFTMCMSNQYDDIPSKELVEECALEHGMSFDKLHDCTTAEDGSFSVDMLRTSFNRTAALGIEKSCTVTVGNEIFAVRDGGEWKDLRNGSSAASLVDEVIRLYQPPSYADW</sequence>
<dbReference type="PANTHER" id="PTHR13234">
    <property type="entry name" value="GAMMA-INTERFERON INDUCIBLE LYSOSOMAL THIOL REDUCTASE GILT"/>
    <property type="match status" value="1"/>
</dbReference>
<evidence type="ECO:0000256" key="4">
    <source>
        <dbReference type="ARBA" id="ARBA00022729"/>
    </source>
</evidence>
<evidence type="ECO:0000256" key="6">
    <source>
        <dbReference type="SAM" id="MobiDB-lite"/>
    </source>
</evidence>
<dbReference type="InterPro" id="IPR004911">
    <property type="entry name" value="Interferon-induced_GILT"/>
</dbReference>
<dbReference type="EMBL" id="JAAQHG020000010">
    <property type="protein sequence ID" value="KAL1587363.1"/>
    <property type="molecule type" value="Genomic_DNA"/>
</dbReference>
<gene>
    <name evidence="8" type="ORF">WHR41_03971</name>
</gene>
<evidence type="ECO:0000313" key="8">
    <source>
        <dbReference type="EMBL" id="KAL1587363.1"/>
    </source>
</evidence>
<dbReference type="GO" id="GO:0016671">
    <property type="term" value="F:oxidoreductase activity, acting on a sulfur group of donors, disulfide as acceptor"/>
    <property type="evidence" value="ECO:0007669"/>
    <property type="project" value="InterPro"/>
</dbReference>
<evidence type="ECO:0000256" key="2">
    <source>
        <dbReference type="ARBA" id="ARBA00005679"/>
    </source>
</evidence>
<keyword evidence="7" id="KW-1133">Transmembrane helix</keyword>
<keyword evidence="7" id="KW-0812">Transmembrane</keyword>
<protein>
    <recommendedName>
        <fullName evidence="10">Gamma interferon inducible lysosomal thiol reductase</fullName>
    </recommendedName>
</protein>
<keyword evidence="9" id="KW-1185">Reference proteome</keyword>
<comment type="similarity">
    <text evidence="2">Belongs to the GILT family.</text>
</comment>
<evidence type="ECO:0000256" key="3">
    <source>
        <dbReference type="ARBA" id="ARBA00022525"/>
    </source>
</evidence>
<dbReference type="GeneID" id="96005415"/>
<keyword evidence="3" id="KW-0964">Secreted</keyword>
<dbReference type="RefSeq" id="XP_069230468.1">
    <property type="nucleotide sequence ID" value="XM_069372577.1"/>
</dbReference>
<evidence type="ECO:0000256" key="5">
    <source>
        <dbReference type="ARBA" id="ARBA00023180"/>
    </source>
</evidence>